<dbReference type="EC" id="3.5.1.28" evidence="2"/>
<dbReference type="PANTHER" id="PTHR30417:SF1">
    <property type="entry name" value="N-ACETYLMURAMOYL-L-ALANINE AMIDASE AMID"/>
    <property type="match status" value="1"/>
</dbReference>
<keyword evidence="3" id="KW-0378">Hydrolase</keyword>
<accession>A0A1U7NCM6</accession>
<reference evidence="7 8" key="1">
    <citation type="submission" date="2016-11" db="EMBL/GenBank/DDBJ databases">
        <title>Description of two novel members of the family Erysipelotrichaceae: Ileibacterium lipovorans gen. nov., sp. nov. and Dubosiella newyorkensis, gen. nov., sp. nov.</title>
        <authorList>
            <person name="Cox L.M."/>
            <person name="Sohn J."/>
            <person name="Tyrrell K.L."/>
            <person name="Citron D.M."/>
            <person name="Lawson P.A."/>
            <person name="Patel N.B."/>
            <person name="Iizumi T."/>
            <person name="Perez-Perez G.I."/>
            <person name="Goldstein E.J."/>
            <person name="Blaser M.J."/>
        </authorList>
    </citation>
    <scope>NUCLEOTIDE SEQUENCE [LARGE SCALE GENOMIC DNA]</scope>
    <source>
        <strain evidence="7 8">NYU-BL-A3</strain>
    </source>
</reference>
<evidence type="ECO:0000313" key="7">
    <source>
        <dbReference type="EMBL" id="OLU36213.1"/>
    </source>
</evidence>
<feature type="domain" description="Cpl-7 lysozyme C-terminal" evidence="6">
    <location>
        <begin position="230"/>
        <end position="271"/>
    </location>
</feature>
<name>A0A1U7NCM6_9FIRM</name>
<feature type="domain" description="N-acetylmuramoyl-L-alanine amidase" evidence="5">
    <location>
        <begin position="14"/>
        <end position="148"/>
    </location>
</feature>
<sequence length="318" mass="34641">MTYSTLINGSTPIYNKCNPRTSKITKITPHHMAGNMGAAACAKYHRDCDRQASANYYIGTDGTIWGGVPEEFRAWTSSSWENDNQAITIEVANSATGGNWPVSDTAFIALIRLCKDICTRYGIHLTWTGSPSGTLTCHDMFAATNCPGPYLKSKFPELVRQVNGGVVLNEPTRKSVDVIAKEVINGKWGNGDDRRNRLTTAGYDYNAVQAKVNALLGQKATPAAPARKSNDVIAQEVINGKWGNGNDRINRLRAAGYDPNAIQSLVNQKLGAGRKSVDTIAREVIAGKWGNGQDRVTRLRNAGYNPASVQKRVNEILK</sequence>
<evidence type="ECO:0000256" key="1">
    <source>
        <dbReference type="ARBA" id="ARBA00001561"/>
    </source>
</evidence>
<dbReference type="SMART" id="SM00644">
    <property type="entry name" value="Ami_2"/>
    <property type="match status" value="1"/>
</dbReference>
<proteinExistence type="predicted"/>
<dbReference type="Gene3D" id="3.40.80.10">
    <property type="entry name" value="Peptidoglycan recognition protein-like"/>
    <property type="match status" value="1"/>
</dbReference>
<evidence type="ECO:0000259" key="5">
    <source>
        <dbReference type="SMART" id="SM00644"/>
    </source>
</evidence>
<dbReference type="SUPFAM" id="SSF55846">
    <property type="entry name" value="N-acetylmuramoyl-L-alanine amidase-like"/>
    <property type="match status" value="1"/>
</dbReference>
<organism evidence="7 8">
    <name type="scientific">Ileibacterium valens</name>
    <dbReference type="NCBI Taxonomy" id="1862668"/>
    <lineage>
        <taxon>Bacteria</taxon>
        <taxon>Bacillati</taxon>
        <taxon>Bacillota</taxon>
        <taxon>Erysipelotrichia</taxon>
        <taxon>Erysipelotrichales</taxon>
        <taxon>Erysipelotrichaceae</taxon>
        <taxon>Ileibacterium</taxon>
    </lineage>
</organism>
<comment type="caution">
    <text evidence="7">The sequence shown here is derived from an EMBL/GenBank/DDBJ whole genome shotgun (WGS) entry which is preliminary data.</text>
</comment>
<dbReference type="AlphaFoldDB" id="A0A1U7NCM6"/>
<dbReference type="GO" id="GO:0071555">
    <property type="term" value="P:cell wall organization"/>
    <property type="evidence" value="ECO:0007669"/>
    <property type="project" value="UniProtKB-KW"/>
</dbReference>
<dbReference type="GeneID" id="82204010"/>
<dbReference type="Proteomes" id="UP000186341">
    <property type="component" value="Unassembled WGS sequence"/>
</dbReference>
<feature type="domain" description="Cpl-7 lysozyme C-terminal" evidence="6">
    <location>
        <begin position="176"/>
        <end position="217"/>
    </location>
</feature>
<dbReference type="Pfam" id="PF01510">
    <property type="entry name" value="Amidase_2"/>
    <property type="match status" value="1"/>
</dbReference>
<dbReference type="CDD" id="cd06583">
    <property type="entry name" value="PGRP"/>
    <property type="match status" value="1"/>
</dbReference>
<dbReference type="GO" id="GO:0008745">
    <property type="term" value="F:N-acetylmuramoyl-L-alanine amidase activity"/>
    <property type="evidence" value="ECO:0007669"/>
    <property type="project" value="UniProtKB-EC"/>
</dbReference>
<dbReference type="InterPro" id="IPR051206">
    <property type="entry name" value="NAMLAA_amidase_2"/>
</dbReference>
<dbReference type="EMBL" id="MPJW01000286">
    <property type="protein sequence ID" value="OLU36213.1"/>
    <property type="molecule type" value="Genomic_DNA"/>
</dbReference>
<dbReference type="InterPro" id="IPR013168">
    <property type="entry name" value="Cpl_7_lyso_C"/>
</dbReference>
<dbReference type="SMART" id="SM01095">
    <property type="entry name" value="Cpl-7"/>
    <property type="match status" value="3"/>
</dbReference>
<feature type="domain" description="Cpl-7 lysozyme C-terminal" evidence="6">
    <location>
        <begin position="277"/>
        <end position="318"/>
    </location>
</feature>
<dbReference type="RefSeq" id="WP_075821143.1">
    <property type="nucleotide sequence ID" value="NZ_CAPDVV010000029.1"/>
</dbReference>
<dbReference type="InterPro" id="IPR036505">
    <property type="entry name" value="Amidase/PGRP_sf"/>
</dbReference>
<protein>
    <recommendedName>
        <fullName evidence="2">N-acetylmuramoyl-L-alanine amidase</fullName>
        <ecNumber evidence="2">3.5.1.28</ecNumber>
    </recommendedName>
</protein>
<evidence type="ECO:0000256" key="4">
    <source>
        <dbReference type="ARBA" id="ARBA00023316"/>
    </source>
</evidence>
<evidence type="ECO:0000313" key="8">
    <source>
        <dbReference type="Proteomes" id="UP000186341"/>
    </source>
</evidence>
<gene>
    <name evidence="7" type="ORF">BO222_12900</name>
</gene>
<evidence type="ECO:0000259" key="6">
    <source>
        <dbReference type="SMART" id="SM01095"/>
    </source>
</evidence>
<evidence type="ECO:0000256" key="3">
    <source>
        <dbReference type="ARBA" id="ARBA00022801"/>
    </source>
</evidence>
<dbReference type="GO" id="GO:0009254">
    <property type="term" value="P:peptidoglycan turnover"/>
    <property type="evidence" value="ECO:0007669"/>
    <property type="project" value="TreeGrafter"/>
</dbReference>
<keyword evidence="4" id="KW-0961">Cell wall biogenesis/degradation</keyword>
<dbReference type="GO" id="GO:0009253">
    <property type="term" value="P:peptidoglycan catabolic process"/>
    <property type="evidence" value="ECO:0007669"/>
    <property type="project" value="InterPro"/>
</dbReference>
<keyword evidence="8" id="KW-1185">Reference proteome</keyword>
<comment type="catalytic activity">
    <reaction evidence="1">
        <text>Hydrolyzes the link between N-acetylmuramoyl residues and L-amino acid residues in certain cell-wall glycopeptides.</text>
        <dbReference type="EC" id="3.5.1.28"/>
    </reaction>
</comment>
<dbReference type="OrthoDB" id="9794294at2"/>
<dbReference type="Pfam" id="PF08230">
    <property type="entry name" value="CW_7"/>
    <property type="match status" value="3"/>
</dbReference>
<evidence type="ECO:0000256" key="2">
    <source>
        <dbReference type="ARBA" id="ARBA00011901"/>
    </source>
</evidence>
<dbReference type="PANTHER" id="PTHR30417">
    <property type="entry name" value="N-ACETYLMURAMOYL-L-ALANINE AMIDASE AMID"/>
    <property type="match status" value="1"/>
</dbReference>
<dbReference type="InterPro" id="IPR002502">
    <property type="entry name" value="Amidase_domain"/>
</dbReference>